<dbReference type="InterPro" id="IPR001078">
    <property type="entry name" value="2-oxoacid_DH_actylTfrase"/>
</dbReference>
<dbReference type="InterPro" id="IPR036625">
    <property type="entry name" value="E3-bd_dom_sf"/>
</dbReference>
<accession>A0A7Y6IY47</accession>
<dbReference type="PROSITE" id="PS50968">
    <property type="entry name" value="BIOTINYL_LIPOYL"/>
    <property type="match status" value="1"/>
</dbReference>
<evidence type="ECO:0000313" key="10">
    <source>
        <dbReference type="EMBL" id="NUW46153.1"/>
    </source>
</evidence>
<dbReference type="SUPFAM" id="SSF47005">
    <property type="entry name" value="Peripheral subunit-binding domain of 2-oxo acid dehydrogenase complex"/>
    <property type="match status" value="1"/>
</dbReference>
<name>A0A7Y6IY47_9ACTN</name>
<feature type="region of interest" description="Disordered" evidence="7">
    <location>
        <begin position="216"/>
        <end position="272"/>
    </location>
</feature>
<dbReference type="Pfam" id="PF00364">
    <property type="entry name" value="Biotin_lipoyl"/>
    <property type="match status" value="1"/>
</dbReference>
<dbReference type="Pfam" id="PF02817">
    <property type="entry name" value="E3_binding"/>
    <property type="match status" value="1"/>
</dbReference>
<keyword evidence="3 6" id="KW-0808">Transferase</keyword>
<dbReference type="FunFam" id="3.30.559.10:FF:000007">
    <property type="entry name" value="Dihydrolipoamide acetyltransferase component of pyruvate dehydrogenase complex"/>
    <property type="match status" value="1"/>
</dbReference>
<dbReference type="GO" id="GO:0031405">
    <property type="term" value="F:lipoic acid binding"/>
    <property type="evidence" value="ECO:0007669"/>
    <property type="project" value="TreeGrafter"/>
</dbReference>
<feature type="region of interest" description="Disordered" evidence="7">
    <location>
        <begin position="103"/>
        <end position="165"/>
    </location>
</feature>
<comment type="cofactor">
    <cofactor evidence="1 6">
        <name>(R)-lipoate</name>
        <dbReference type="ChEBI" id="CHEBI:83088"/>
    </cofactor>
</comment>
<dbReference type="AlphaFoldDB" id="A0A7Y6IY47"/>
<evidence type="ECO:0000313" key="11">
    <source>
        <dbReference type="Proteomes" id="UP000546126"/>
    </source>
</evidence>
<dbReference type="SUPFAM" id="SSF52777">
    <property type="entry name" value="CoA-dependent acyltransferases"/>
    <property type="match status" value="1"/>
</dbReference>
<gene>
    <name evidence="10" type="ORF">HT134_39480</name>
</gene>
<dbReference type="CDD" id="cd06849">
    <property type="entry name" value="lipoyl_domain"/>
    <property type="match status" value="1"/>
</dbReference>
<evidence type="ECO:0000256" key="1">
    <source>
        <dbReference type="ARBA" id="ARBA00001938"/>
    </source>
</evidence>
<dbReference type="InterPro" id="IPR050743">
    <property type="entry name" value="2-oxoacid_DH_E2_comp"/>
</dbReference>
<feature type="compositionally biased region" description="Pro residues" evidence="7">
    <location>
        <begin position="143"/>
        <end position="153"/>
    </location>
</feature>
<dbReference type="Gene3D" id="4.10.320.10">
    <property type="entry name" value="E3-binding domain"/>
    <property type="match status" value="1"/>
</dbReference>
<feature type="compositionally biased region" description="Low complexity" evidence="7">
    <location>
        <begin position="216"/>
        <end position="268"/>
    </location>
</feature>
<keyword evidence="11" id="KW-1185">Reference proteome</keyword>
<feature type="domain" description="Lipoyl-binding" evidence="8">
    <location>
        <begin position="3"/>
        <end position="78"/>
    </location>
</feature>
<comment type="caution">
    <text evidence="10">The sequence shown here is derived from an EMBL/GenBank/DDBJ whole genome shotgun (WGS) entry which is preliminary data.</text>
</comment>
<evidence type="ECO:0000256" key="5">
    <source>
        <dbReference type="ARBA" id="ARBA00023315"/>
    </source>
</evidence>
<evidence type="ECO:0000256" key="2">
    <source>
        <dbReference type="ARBA" id="ARBA00007317"/>
    </source>
</evidence>
<dbReference type="PROSITE" id="PS00189">
    <property type="entry name" value="LIPOYL"/>
    <property type="match status" value="1"/>
</dbReference>
<feature type="compositionally biased region" description="Low complexity" evidence="7">
    <location>
        <begin position="124"/>
        <end position="135"/>
    </location>
</feature>
<dbReference type="Pfam" id="PF00198">
    <property type="entry name" value="2-oxoacid_dh"/>
    <property type="match status" value="1"/>
</dbReference>
<dbReference type="Proteomes" id="UP000546126">
    <property type="component" value="Unassembled WGS sequence"/>
</dbReference>
<dbReference type="Gene3D" id="3.30.559.10">
    <property type="entry name" value="Chloramphenicol acetyltransferase-like domain"/>
    <property type="match status" value="1"/>
</dbReference>
<keyword evidence="5 6" id="KW-0012">Acyltransferase</keyword>
<dbReference type="RefSeq" id="WP_175605602.1">
    <property type="nucleotide sequence ID" value="NZ_JABWGO010000014.1"/>
</dbReference>
<evidence type="ECO:0000259" key="8">
    <source>
        <dbReference type="PROSITE" id="PS50968"/>
    </source>
</evidence>
<evidence type="ECO:0000256" key="3">
    <source>
        <dbReference type="ARBA" id="ARBA00022679"/>
    </source>
</evidence>
<evidence type="ECO:0000256" key="4">
    <source>
        <dbReference type="ARBA" id="ARBA00022823"/>
    </source>
</evidence>
<protein>
    <recommendedName>
        <fullName evidence="6">Dihydrolipoamide acetyltransferase component of pyruvate dehydrogenase complex</fullName>
        <ecNumber evidence="6">2.3.1.-</ecNumber>
    </recommendedName>
</protein>
<dbReference type="PROSITE" id="PS51826">
    <property type="entry name" value="PSBD"/>
    <property type="match status" value="1"/>
</dbReference>
<dbReference type="InterPro" id="IPR000089">
    <property type="entry name" value="Biotin_lipoyl"/>
</dbReference>
<evidence type="ECO:0000259" key="9">
    <source>
        <dbReference type="PROSITE" id="PS51826"/>
    </source>
</evidence>
<sequence length="500" mass="51738">MTRNVFRLPDLGEGLTEAEIVDWKVAVGDTVEIDQIVVEVETAKAAVEVPVPYAGTVLSLRAPAGTVLSVGEPLIEVGPADGVAEPEDPAAARYREEERAGSGNVLIGYGTGHARSGRRRRGGTRPAPAPAARTPGGRDSRPAPTPAPVPAPGPAGRTPEGPHAPRVISPLVRRIAQEHGLDLAAVNPTGPRGVILRRDVERAIAAHALTDHATADIGTPAAADRATADRGTAPTGPLPASAGNGTAPGTAGTAPGTAGTTPGAPASAELRSERIPLRGLRRAVADKLTRSRTEIPDATTWVDADATGLLAVKDALRRDRPDLGIGLLALLARICVAGLRRFPELNSSVDTARAEIVRHGHVNLGFAAQTERGLVVPVVRDAHLMTTAQLAAELRRLTGLAREGTLPPAALTGGTFTLNNYGVFGVDGSTPIINHPEAALLGVGRIIDRPWVADGAVVPRKVTQLSFTFDHRVCDGGAAGGFLRFVADCVENPAVLLAHV</sequence>
<comment type="similarity">
    <text evidence="2 6">Belongs to the 2-oxoacid dehydrogenase family.</text>
</comment>
<evidence type="ECO:0000256" key="7">
    <source>
        <dbReference type="SAM" id="MobiDB-lite"/>
    </source>
</evidence>
<keyword evidence="4 6" id="KW-0450">Lipoyl</keyword>
<feature type="domain" description="Peripheral subunit-binding (PSBD)" evidence="9">
    <location>
        <begin position="167"/>
        <end position="204"/>
    </location>
</feature>
<dbReference type="PANTHER" id="PTHR43178:SF5">
    <property type="entry name" value="LIPOAMIDE ACYLTRANSFERASE COMPONENT OF BRANCHED-CHAIN ALPHA-KETO ACID DEHYDROGENASE COMPLEX, MITOCHONDRIAL"/>
    <property type="match status" value="1"/>
</dbReference>
<dbReference type="InterPro" id="IPR011053">
    <property type="entry name" value="Single_hybrid_motif"/>
</dbReference>
<reference evidence="10 11" key="1">
    <citation type="submission" date="2020-06" db="EMBL/GenBank/DDBJ databases">
        <authorList>
            <person name="Chanama M."/>
        </authorList>
    </citation>
    <scope>NUCLEOTIDE SEQUENCE [LARGE SCALE GENOMIC DNA]</scope>
    <source>
        <strain evidence="10 11">TBRC6557</strain>
    </source>
</reference>
<organism evidence="10 11">
    <name type="scientific">Nonomuraea rhodomycinica</name>
    <dbReference type="NCBI Taxonomy" id="1712872"/>
    <lineage>
        <taxon>Bacteria</taxon>
        <taxon>Bacillati</taxon>
        <taxon>Actinomycetota</taxon>
        <taxon>Actinomycetes</taxon>
        <taxon>Streptosporangiales</taxon>
        <taxon>Streptosporangiaceae</taxon>
        <taxon>Nonomuraea</taxon>
    </lineage>
</organism>
<proteinExistence type="inferred from homology"/>
<dbReference type="Gene3D" id="2.40.50.100">
    <property type="match status" value="1"/>
</dbReference>
<dbReference type="InterPro" id="IPR004167">
    <property type="entry name" value="PSBD"/>
</dbReference>
<evidence type="ECO:0000256" key="6">
    <source>
        <dbReference type="RuleBase" id="RU003423"/>
    </source>
</evidence>
<dbReference type="SUPFAM" id="SSF51230">
    <property type="entry name" value="Single hybrid motif"/>
    <property type="match status" value="1"/>
</dbReference>
<dbReference type="EC" id="2.3.1.-" evidence="6"/>
<dbReference type="GO" id="GO:0016407">
    <property type="term" value="F:acetyltransferase activity"/>
    <property type="evidence" value="ECO:0007669"/>
    <property type="project" value="TreeGrafter"/>
</dbReference>
<dbReference type="PANTHER" id="PTHR43178">
    <property type="entry name" value="DIHYDROLIPOAMIDE ACETYLTRANSFERASE COMPONENT OF PYRUVATE DEHYDROGENASE COMPLEX"/>
    <property type="match status" value="1"/>
</dbReference>
<dbReference type="InterPro" id="IPR023213">
    <property type="entry name" value="CAT-like_dom_sf"/>
</dbReference>
<dbReference type="GO" id="GO:0005737">
    <property type="term" value="C:cytoplasm"/>
    <property type="evidence" value="ECO:0007669"/>
    <property type="project" value="TreeGrafter"/>
</dbReference>
<dbReference type="InterPro" id="IPR003016">
    <property type="entry name" value="2-oxoA_DH_lipoyl-BS"/>
</dbReference>
<dbReference type="EMBL" id="JABWGO010000014">
    <property type="protein sequence ID" value="NUW46153.1"/>
    <property type="molecule type" value="Genomic_DNA"/>
</dbReference>